<name>A0A345PAD4_9GAMM</name>
<dbReference type="Pfam" id="PF00213">
    <property type="entry name" value="OSCP"/>
    <property type="match status" value="1"/>
</dbReference>
<evidence type="ECO:0000256" key="2">
    <source>
        <dbReference type="ARBA" id="ARBA00022448"/>
    </source>
</evidence>
<dbReference type="OrthoDB" id="9816221at2"/>
<accession>A0A345PAD4</accession>
<dbReference type="SUPFAM" id="SSF47928">
    <property type="entry name" value="N-terminal domain of the delta subunit of the F1F0-ATP synthase"/>
    <property type="match status" value="1"/>
</dbReference>
<evidence type="ECO:0000313" key="10">
    <source>
        <dbReference type="Proteomes" id="UP000253940"/>
    </source>
</evidence>
<dbReference type="NCBIfam" id="NF004402">
    <property type="entry name" value="PRK05758.2-2"/>
    <property type="match status" value="1"/>
</dbReference>
<dbReference type="InterPro" id="IPR000711">
    <property type="entry name" value="ATPase_OSCP/dsu"/>
</dbReference>
<proteinExistence type="inferred from homology"/>
<evidence type="ECO:0000313" key="9">
    <source>
        <dbReference type="EMBL" id="AXI04243.1"/>
    </source>
</evidence>
<keyword evidence="5 8" id="KW-0472">Membrane</keyword>
<keyword evidence="3 8" id="KW-0375">Hydrogen ion transport</keyword>
<keyword evidence="6 8" id="KW-0139">CF(1)</keyword>
<comment type="function">
    <text evidence="8">F(1)F(0) ATP synthase produces ATP from ADP in the presence of a proton or sodium gradient. F-type ATPases consist of two structural domains, F(1) containing the extramembraneous catalytic core and F(0) containing the membrane proton channel, linked together by a central stalk and a peripheral stalk. During catalysis, ATP synthesis in the catalytic domain of F(1) is coupled via a rotary mechanism of the central stalk subunits to proton translocation.</text>
</comment>
<dbReference type="NCBIfam" id="TIGR01145">
    <property type="entry name" value="ATP_synt_delta"/>
    <property type="match status" value="1"/>
</dbReference>
<dbReference type="GO" id="GO:0045259">
    <property type="term" value="C:proton-transporting ATP synthase complex"/>
    <property type="evidence" value="ECO:0007669"/>
    <property type="project" value="UniProtKB-KW"/>
</dbReference>
<evidence type="ECO:0000256" key="1">
    <source>
        <dbReference type="ARBA" id="ARBA00004370"/>
    </source>
</evidence>
<dbReference type="Proteomes" id="UP000253940">
    <property type="component" value="Chromosome"/>
</dbReference>
<dbReference type="KEGG" id="mbah:HYN46_16215"/>
<evidence type="ECO:0000256" key="8">
    <source>
        <dbReference type="HAMAP-Rule" id="MF_01416"/>
    </source>
</evidence>
<dbReference type="GO" id="GO:0046933">
    <property type="term" value="F:proton-transporting ATP synthase activity, rotational mechanism"/>
    <property type="evidence" value="ECO:0007669"/>
    <property type="project" value="UniProtKB-UniRule"/>
</dbReference>
<dbReference type="RefSeq" id="WP_114900351.1">
    <property type="nucleotide sequence ID" value="NZ_CP031222.1"/>
</dbReference>
<dbReference type="AlphaFoldDB" id="A0A345PAD4"/>
<dbReference type="Gene3D" id="1.10.520.20">
    <property type="entry name" value="N-terminal domain of the delta subunit of the F1F0-ATP synthase"/>
    <property type="match status" value="1"/>
</dbReference>
<keyword evidence="4 8" id="KW-0406">Ion transport</keyword>
<keyword evidence="10" id="KW-1185">Reference proteome</keyword>
<keyword evidence="2 8" id="KW-0813">Transport</keyword>
<keyword evidence="7 8" id="KW-0066">ATP synthesis</keyword>
<dbReference type="GO" id="GO:0005886">
    <property type="term" value="C:plasma membrane"/>
    <property type="evidence" value="ECO:0007669"/>
    <property type="project" value="UniProtKB-SubCell"/>
</dbReference>
<evidence type="ECO:0000256" key="6">
    <source>
        <dbReference type="ARBA" id="ARBA00023196"/>
    </source>
</evidence>
<comment type="similarity">
    <text evidence="8">Belongs to the ATPase delta chain family.</text>
</comment>
<protein>
    <recommendedName>
        <fullName evidence="8">ATP synthase subunit delta</fullName>
    </recommendedName>
    <alternativeName>
        <fullName evidence="8">ATP synthase F(1) sector subunit delta</fullName>
    </alternativeName>
    <alternativeName>
        <fullName evidence="8">F-type ATPase subunit delta</fullName>
        <shortName evidence="8">F-ATPase subunit delta</shortName>
    </alternativeName>
</protein>
<dbReference type="InterPro" id="IPR026015">
    <property type="entry name" value="ATP_synth_OSCP/delta_N_sf"/>
</dbReference>
<organism evidence="9 10">
    <name type="scientific">Aquirhabdus parva</name>
    <dbReference type="NCBI Taxonomy" id="2283318"/>
    <lineage>
        <taxon>Bacteria</taxon>
        <taxon>Pseudomonadati</taxon>
        <taxon>Pseudomonadota</taxon>
        <taxon>Gammaproteobacteria</taxon>
        <taxon>Moraxellales</taxon>
        <taxon>Moraxellaceae</taxon>
        <taxon>Aquirhabdus</taxon>
    </lineage>
</organism>
<comment type="subcellular location">
    <subcellularLocation>
        <location evidence="8">Cell membrane</location>
        <topology evidence="8">Peripheral membrane protein</topology>
    </subcellularLocation>
    <subcellularLocation>
        <location evidence="1">Membrane</location>
    </subcellularLocation>
</comment>
<keyword evidence="8" id="KW-1003">Cell membrane</keyword>
<dbReference type="PRINTS" id="PR00125">
    <property type="entry name" value="ATPASEDELTA"/>
</dbReference>
<evidence type="ECO:0000256" key="5">
    <source>
        <dbReference type="ARBA" id="ARBA00023136"/>
    </source>
</evidence>
<evidence type="ECO:0000256" key="7">
    <source>
        <dbReference type="ARBA" id="ARBA00023310"/>
    </source>
</evidence>
<dbReference type="PANTHER" id="PTHR11910">
    <property type="entry name" value="ATP SYNTHASE DELTA CHAIN"/>
    <property type="match status" value="1"/>
</dbReference>
<dbReference type="HAMAP" id="MF_01416">
    <property type="entry name" value="ATP_synth_delta_bact"/>
    <property type="match status" value="1"/>
</dbReference>
<comment type="function">
    <text evidence="8">This protein is part of the stalk that links CF(0) to CF(1). It either transmits conformational changes from CF(0) to CF(1) or is implicated in proton conduction.</text>
</comment>
<sequence length="183" mass="19940">MAELSTLARPYAKAAFAFAQEQRDAANGIEAWSKALASASAVVQDQTFADYLKRPTLGYQQRVQALTTVLEGQITEGVRNFLTQLAEHDRLSLLPEVSAEFELQKAHGLNETDVIIESAFPLTAEQQQALSDRLATRFGTKINSQVEVKPELIAGVVIRAGDQVIDDSVLGKLEKLRTSLLAG</sequence>
<evidence type="ECO:0000256" key="4">
    <source>
        <dbReference type="ARBA" id="ARBA00023065"/>
    </source>
</evidence>
<evidence type="ECO:0000256" key="3">
    <source>
        <dbReference type="ARBA" id="ARBA00022781"/>
    </source>
</evidence>
<reference evidence="9 10" key="1">
    <citation type="submission" date="2018-07" db="EMBL/GenBank/DDBJ databases">
        <title>Genome sequencing of Moraxellaceae gen. HYN0046.</title>
        <authorList>
            <person name="Kim M."/>
            <person name="Yi H."/>
        </authorList>
    </citation>
    <scope>NUCLEOTIDE SEQUENCE [LARGE SCALE GENOMIC DNA]</scope>
    <source>
        <strain evidence="9 10">HYN0046</strain>
    </source>
</reference>
<gene>
    <name evidence="8" type="primary">atpH</name>
    <name evidence="9" type="ORF">HYN46_16215</name>
</gene>
<dbReference type="EMBL" id="CP031222">
    <property type="protein sequence ID" value="AXI04243.1"/>
    <property type="molecule type" value="Genomic_DNA"/>
</dbReference>